<reference evidence="1 2" key="1">
    <citation type="journal article" date="2018" name="Front. Plant Sci.">
        <title>Red Clover (Trifolium pratense) and Zigzag Clover (T. medium) - A Picture of Genomic Similarities and Differences.</title>
        <authorList>
            <person name="Dluhosova J."/>
            <person name="Istvanek J."/>
            <person name="Nedelnik J."/>
            <person name="Repkova J."/>
        </authorList>
    </citation>
    <scope>NUCLEOTIDE SEQUENCE [LARGE SCALE GENOMIC DNA]</scope>
    <source>
        <strain evidence="2">cv. 10/8</strain>
        <tissue evidence="1">Leaf</tissue>
    </source>
</reference>
<name>A0A392N7C9_9FABA</name>
<comment type="caution">
    <text evidence="1">The sequence shown here is derived from an EMBL/GenBank/DDBJ whole genome shotgun (WGS) entry which is preliminary data.</text>
</comment>
<evidence type="ECO:0000313" key="1">
    <source>
        <dbReference type="EMBL" id="MCH95696.1"/>
    </source>
</evidence>
<dbReference type="EMBL" id="LXQA010030469">
    <property type="protein sequence ID" value="MCH95696.1"/>
    <property type="molecule type" value="Genomic_DNA"/>
</dbReference>
<organism evidence="1 2">
    <name type="scientific">Trifolium medium</name>
    <dbReference type="NCBI Taxonomy" id="97028"/>
    <lineage>
        <taxon>Eukaryota</taxon>
        <taxon>Viridiplantae</taxon>
        <taxon>Streptophyta</taxon>
        <taxon>Embryophyta</taxon>
        <taxon>Tracheophyta</taxon>
        <taxon>Spermatophyta</taxon>
        <taxon>Magnoliopsida</taxon>
        <taxon>eudicotyledons</taxon>
        <taxon>Gunneridae</taxon>
        <taxon>Pentapetalae</taxon>
        <taxon>rosids</taxon>
        <taxon>fabids</taxon>
        <taxon>Fabales</taxon>
        <taxon>Fabaceae</taxon>
        <taxon>Papilionoideae</taxon>
        <taxon>50 kb inversion clade</taxon>
        <taxon>NPAAA clade</taxon>
        <taxon>Hologalegina</taxon>
        <taxon>IRL clade</taxon>
        <taxon>Trifolieae</taxon>
        <taxon>Trifolium</taxon>
    </lineage>
</organism>
<dbReference type="Proteomes" id="UP000265520">
    <property type="component" value="Unassembled WGS sequence"/>
</dbReference>
<sequence>VSHLGVLSRDVAEHSCA</sequence>
<dbReference type="AlphaFoldDB" id="A0A392N7C9"/>
<proteinExistence type="predicted"/>
<evidence type="ECO:0000313" key="2">
    <source>
        <dbReference type="Proteomes" id="UP000265520"/>
    </source>
</evidence>
<feature type="non-terminal residue" evidence="1">
    <location>
        <position position="1"/>
    </location>
</feature>
<protein>
    <submittedName>
        <fullName evidence="1">Uncharacterized protein</fullName>
    </submittedName>
</protein>
<accession>A0A392N7C9</accession>
<keyword evidence="2" id="KW-1185">Reference proteome</keyword>